<evidence type="ECO:0000313" key="2">
    <source>
        <dbReference type="EMBL" id="BCJ11462.1"/>
    </source>
</evidence>
<proteinExistence type="predicted"/>
<organism evidence="2 3">
    <name type="scientific">Streptococcus mitis</name>
    <dbReference type="NCBI Taxonomy" id="28037"/>
    <lineage>
        <taxon>Bacteria</taxon>
        <taxon>Bacillati</taxon>
        <taxon>Bacillota</taxon>
        <taxon>Bacilli</taxon>
        <taxon>Lactobacillales</taxon>
        <taxon>Streptococcaceae</taxon>
        <taxon>Streptococcus</taxon>
        <taxon>Streptococcus mitis group</taxon>
    </lineage>
</organism>
<protein>
    <submittedName>
        <fullName evidence="2">Uncharacterized protein</fullName>
    </submittedName>
</protein>
<keyword evidence="1" id="KW-1133">Transmembrane helix</keyword>
<reference evidence="3" key="1">
    <citation type="submission" date="2020-08" db="EMBL/GenBank/DDBJ databases">
        <title>Complete genome sequence of Streptococcus mitis strain Nm-65.</title>
        <authorList>
            <person name="Tabata A."/>
            <person name="Ohkuni H."/>
            <person name="Nagamune H."/>
        </authorList>
    </citation>
    <scope>NUCLEOTIDE SEQUENCE [LARGE SCALE GENOMIC DNA]</scope>
    <source>
        <strain evidence="3">Nm-65</strain>
    </source>
</reference>
<evidence type="ECO:0000256" key="1">
    <source>
        <dbReference type="SAM" id="Phobius"/>
    </source>
</evidence>
<dbReference type="EMBL" id="AP023349">
    <property type="protein sequence ID" value="BCJ11462.1"/>
    <property type="molecule type" value="Genomic_DNA"/>
</dbReference>
<accession>A0A7G1IX98</accession>
<gene>
    <name evidence="2" type="ORF">SMNM65_18940</name>
</gene>
<evidence type="ECO:0000313" key="3">
    <source>
        <dbReference type="Proteomes" id="UP000516106"/>
    </source>
</evidence>
<keyword evidence="1" id="KW-0812">Transmembrane</keyword>
<dbReference type="Proteomes" id="UP000516106">
    <property type="component" value="Chromosome"/>
</dbReference>
<feature type="transmembrane region" description="Helical" evidence="1">
    <location>
        <begin position="7"/>
        <end position="26"/>
    </location>
</feature>
<keyword evidence="1" id="KW-0472">Membrane</keyword>
<sequence length="62" mass="6920">MNEKKRTYFICASIIISSIILGLFIYKGIYDGFDVLGQFTNDGLRVISTNISTVGNNISNNR</sequence>
<dbReference type="AlphaFoldDB" id="A0A7G1IX98"/>
<name>A0A7G1IX98_STRMT</name>